<reference evidence="2 3" key="1">
    <citation type="submission" date="2018-07" db="EMBL/GenBank/DDBJ databases">
        <title>The molecular basis for the intramolecular migration of carboxyl group in the catabolism of para-hydroxybenzoate via gentisate.</title>
        <authorList>
            <person name="Zhao H."/>
            <person name="Xu Y."/>
            <person name="Lin S."/>
            <person name="Spain J.C."/>
            <person name="Zhou N.-Y."/>
        </authorList>
    </citation>
    <scope>NUCLEOTIDE SEQUENCE [LARGE SCALE GENOMIC DNA]</scope>
    <source>
        <strain evidence="2 3">PHB-7a</strain>
    </source>
</reference>
<dbReference type="Gene3D" id="3.40.1350.10">
    <property type="match status" value="1"/>
</dbReference>
<dbReference type="InterPro" id="IPR021671">
    <property type="entry name" value="PD(D/E)XK_Endonuc"/>
</dbReference>
<dbReference type="SUPFAM" id="SSF52980">
    <property type="entry name" value="Restriction endonuclease-like"/>
    <property type="match status" value="1"/>
</dbReference>
<keyword evidence="3" id="KW-1185">Reference proteome</keyword>
<dbReference type="InterPro" id="IPR011335">
    <property type="entry name" value="Restrct_endonuc-II-like"/>
</dbReference>
<name>A0ABM6XMY9_9BACI</name>
<dbReference type="Proteomes" id="UP000260457">
    <property type="component" value="Chromosome"/>
</dbReference>
<dbReference type="InterPro" id="IPR011856">
    <property type="entry name" value="tRNA_endonuc-like_dom_sf"/>
</dbReference>
<gene>
    <name evidence="2" type="ORF">DTO10_16480</name>
</gene>
<accession>A0ABM6XMY9</accession>
<dbReference type="EMBL" id="CP030926">
    <property type="protein sequence ID" value="AXN39798.1"/>
    <property type="molecule type" value="Genomic_DNA"/>
</dbReference>
<protein>
    <recommendedName>
        <fullName evidence="1">PD(D/E)XK endonuclease domain-containing protein</fullName>
    </recommendedName>
</protein>
<evidence type="ECO:0000259" key="1">
    <source>
        <dbReference type="Pfam" id="PF11645"/>
    </source>
</evidence>
<evidence type="ECO:0000313" key="3">
    <source>
        <dbReference type="Proteomes" id="UP000260457"/>
    </source>
</evidence>
<feature type="domain" description="PD(D/E)XK endonuclease" evidence="1">
    <location>
        <begin position="3"/>
        <end position="126"/>
    </location>
</feature>
<evidence type="ECO:0000313" key="2">
    <source>
        <dbReference type="EMBL" id="AXN39798.1"/>
    </source>
</evidence>
<organism evidence="2 3">
    <name type="scientific">Peribacillus butanolivorans</name>
    <dbReference type="NCBI Taxonomy" id="421767"/>
    <lineage>
        <taxon>Bacteria</taxon>
        <taxon>Bacillati</taxon>
        <taxon>Bacillota</taxon>
        <taxon>Bacilli</taxon>
        <taxon>Bacillales</taxon>
        <taxon>Bacillaceae</taxon>
        <taxon>Peribacillus</taxon>
    </lineage>
</organism>
<sequence>MYDKHQSGKISEFYVAYELSNLGFDVYFPTGNPRYDLIAEKGNQRYFVQVKSGLRKSEQLKINLRGNSTTKGYTQDDVDLIAIHERSENKVVYLPIEEIQGQVSVCFRYEPPNKIYSHRTRLMENYTKFPLTEVEAV</sequence>
<dbReference type="Pfam" id="PF11645">
    <property type="entry name" value="PDDEXK_5"/>
    <property type="match status" value="1"/>
</dbReference>
<dbReference type="RefSeq" id="WP_116821519.1">
    <property type="nucleotide sequence ID" value="NZ_CP030926.1"/>
</dbReference>
<proteinExistence type="predicted"/>